<evidence type="ECO:0000256" key="7">
    <source>
        <dbReference type="ARBA" id="ARBA00023102"/>
    </source>
</evidence>
<dbReference type="Proteomes" id="UP000321513">
    <property type="component" value="Unassembled WGS sequence"/>
</dbReference>
<dbReference type="Gene3D" id="3.40.960.10">
    <property type="entry name" value="VSR Endonuclease"/>
    <property type="match status" value="1"/>
</dbReference>
<dbReference type="SUPFAM" id="SSF51366">
    <property type="entry name" value="Ribulose-phoshate binding barrel"/>
    <property type="match status" value="1"/>
</dbReference>
<comment type="caution">
    <text evidence="13">The sequence shown here is derived from an EMBL/GenBank/DDBJ whole genome shotgun (WGS) entry which is preliminary data.</text>
</comment>
<evidence type="ECO:0000256" key="10">
    <source>
        <dbReference type="RuleBase" id="RU003657"/>
    </source>
</evidence>
<dbReference type="GO" id="GO:0000162">
    <property type="term" value="P:L-tryptophan biosynthetic process"/>
    <property type="evidence" value="ECO:0007669"/>
    <property type="project" value="TreeGrafter"/>
</dbReference>
<evidence type="ECO:0000256" key="3">
    <source>
        <dbReference type="ARBA" id="ARBA00005133"/>
    </source>
</evidence>
<dbReference type="GO" id="GO:0005737">
    <property type="term" value="C:cytoplasm"/>
    <property type="evidence" value="ECO:0007669"/>
    <property type="project" value="UniProtKB-SubCell"/>
</dbReference>
<accession>A0A512BDR3</accession>
<feature type="active site" description="Proton donor" evidence="9">
    <location>
        <position position="264"/>
    </location>
</feature>
<dbReference type="PANTHER" id="PTHR43090">
    <property type="entry name" value="1-(5-PHOSPHORIBOSYL)-5-[(5-PHOSPHORIBOSYLAMINO)METHYLIDENEAMINO] IMIDAZOLE-4-CARBOXAMIDE ISOMERASE"/>
    <property type="match status" value="1"/>
</dbReference>
<dbReference type="NCBIfam" id="TIGR00007">
    <property type="entry name" value="1-(5-phosphoribosyl)-5-[(5-phosphoribosylamino)methylideneamino]imidazole-4-carboxamide isomerase"/>
    <property type="match status" value="1"/>
</dbReference>
<dbReference type="Pfam" id="PF04480">
    <property type="entry name" value="DUF559"/>
    <property type="match status" value="1"/>
</dbReference>
<comment type="similarity">
    <text evidence="4 9 10">Belongs to the HisA/HisF family.</text>
</comment>
<dbReference type="CDD" id="cd04732">
    <property type="entry name" value="HisA"/>
    <property type="match status" value="1"/>
</dbReference>
<dbReference type="InterPro" id="IPR011335">
    <property type="entry name" value="Restrct_endonuc-II-like"/>
</dbReference>
<evidence type="ECO:0000256" key="4">
    <source>
        <dbReference type="ARBA" id="ARBA00009667"/>
    </source>
</evidence>
<keyword evidence="7 9" id="KW-0368">Histidine biosynthesis</keyword>
<feature type="active site" description="Proton acceptor" evidence="9">
    <location>
        <position position="142"/>
    </location>
</feature>
<dbReference type="EC" id="5.3.1.16" evidence="9 11"/>
<comment type="catalytic activity">
    <reaction evidence="1 9 11">
        <text>1-(5-phospho-beta-D-ribosyl)-5-[(5-phospho-beta-D-ribosylamino)methylideneamino]imidazole-4-carboxamide = 5-[(5-phospho-1-deoxy-D-ribulos-1-ylimino)methylamino]-1-(5-phospho-beta-D-ribosyl)imidazole-4-carboxamide</text>
        <dbReference type="Rhea" id="RHEA:15469"/>
        <dbReference type="ChEBI" id="CHEBI:58435"/>
        <dbReference type="ChEBI" id="CHEBI:58525"/>
        <dbReference type="EC" id="5.3.1.16"/>
    </reaction>
</comment>
<dbReference type="InterPro" id="IPR013785">
    <property type="entry name" value="Aldolase_TIM"/>
</dbReference>
<evidence type="ECO:0000313" key="13">
    <source>
        <dbReference type="EMBL" id="GEO10108.1"/>
    </source>
</evidence>
<keyword evidence="14" id="KW-1185">Reference proteome</keyword>
<evidence type="ECO:0000256" key="1">
    <source>
        <dbReference type="ARBA" id="ARBA00000901"/>
    </source>
</evidence>
<comment type="subcellular location">
    <subcellularLocation>
        <location evidence="2 9 11">Cytoplasm</location>
    </subcellularLocation>
</comment>
<sequence>MFYGANNLIFEKAEELRNRTTDAEELLWNYLKGGQLGVKFRRQHPAFLYVLDFYCHELKLGIELDGSIHAIEEVKRNDEIREGHLKELGIKILRFENNELFNDVSKVLKQIETEIGNAKQKTQVFTSSPLGVGGLQIIPAIDIIDGKCVRLTQGDYSKKTIYHKNPLDVAKQFEDAEIMRLHLVDLDGAKAGAVKNWKVLEAIAGKTKLVVDFGGGIKTEKDVSIVLESGATYATVGSIAVKDETAFTTWLQQFGAEKFILGADVKDEKIAVSGWLETTDIWIYDFIEKYVNKGVQQIFCTDVSKDGKMEGPSVDLYKNIISKFPDLFFIASGGVSSLQDVDQLQEIGCKGVIIGKAIYENKISLLELKQFRS</sequence>
<dbReference type="UniPathway" id="UPA00031">
    <property type="reaction ID" value="UER00009"/>
</dbReference>
<reference evidence="13 14" key="1">
    <citation type="submission" date="2019-07" db="EMBL/GenBank/DDBJ databases">
        <title>Whole genome shotgun sequence of Segetibacter aerophilus NBRC 106135.</title>
        <authorList>
            <person name="Hosoyama A."/>
            <person name="Uohara A."/>
            <person name="Ohji S."/>
            <person name="Ichikawa N."/>
        </authorList>
    </citation>
    <scope>NUCLEOTIDE SEQUENCE [LARGE SCALE GENOMIC DNA]</scope>
    <source>
        <strain evidence="13 14">NBRC 106135</strain>
    </source>
</reference>
<keyword evidence="5 9" id="KW-0963">Cytoplasm</keyword>
<dbReference type="HAMAP" id="MF_01014">
    <property type="entry name" value="HisA"/>
    <property type="match status" value="1"/>
</dbReference>
<feature type="domain" description="DUF559" evidence="12">
    <location>
        <begin position="11"/>
        <end position="115"/>
    </location>
</feature>
<dbReference type="GO" id="GO:0003949">
    <property type="term" value="F:1-(5-phosphoribosyl)-5-[(5-phosphoribosylamino)methylideneamino]imidazole-4-carboxamide isomerase activity"/>
    <property type="evidence" value="ECO:0007669"/>
    <property type="project" value="UniProtKB-UniRule"/>
</dbReference>
<dbReference type="InterPro" id="IPR006062">
    <property type="entry name" value="His_biosynth"/>
</dbReference>
<dbReference type="InterPro" id="IPR006063">
    <property type="entry name" value="HisA_bact_arch"/>
</dbReference>
<dbReference type="Pfam" id="PF00977">
    <property type="entry name" value="His_biosynth"/>
    <property type="match status" value="1"/>
</dbReference>
<comment type="pathway">
    <text evidence="3 9 11">Amino-acid biosynthesis; L-histidine biosynthesis; L-histidine from 5-phospho-alpha-D-ribose 1-diphosphate: step 4/9.</text>
</comment>
<dbReference type="InterPro" id="IPR023016">
    <property type="entry name" value="HisA/PriA"/>
</dbReference>
<dbReference type="FunFam" id="3.20.20.70:FF:000009">
    <property type="entry name" value="1-(5-phosphoribosyl)-5-[(5-phosphoribosylamino)methylideneamino] imidazole-4-carboxamide isomerase"/>
    <property type="match status" value="1"/>
</dbReference>
<evidence type="ECO:0000256" key="8">
    <source>
        <dbReference type="ARBA" id="ARBA00023235"/>
    </source>
</evidence>
<dbReference type="InterPro" id="IPR011060">
    <property type="entry name" value="RibuloseP-bd_barrel"/>
</dbReference>
<keyword evidence="8 9" id="KW-0413">Isomerase</keyword>
<dbReference type="PANTHER" id="PTHR43090:SF2">
    <property type="entry name" value="1-(5-PHOSPHORIBOSYL)-5-[(5-PHOSPHORIBOSYLAMINO)METHYLIDENEAMINO] IMIDAZOLE-4-CARBOXAMIDE ISOMERASE"/>
    <property type="match status" value="1"/>
</dbReference>
<dbReference type="AlphaFoldDB" id="A0A512BDR3"/>
<evidence type="ECO:0000256" key="5">
    <source>
        <dbReference type="ARBA" id="ARBA00022490"/>
    </source>
</evidence>
<dbReference type="EMBL" id="BJYT01000009">
    <property type="protein sequence ID" value="GEO10108.1"/>
    <property type="molecule type" value="Genomic_DNA"/>
</dbReference>
<dbReference type="InterPro" id="IPR007569">
    <property type="entry name" value="DUF559"/>
</dbReference>
<dbReference type="InterPro" id="IPR044524">
    <property type="entry name" value="Isoase_HisA-like"/>
</dbReference>
<evidence type="ECO:0000256" key="2">
    <source>
        <dbReference type="ARBA" id="ARBA00004496"/>
    </source>
</evidence>
<dbReference type="GO" id="GO:0000105">
    <property type="term" value="P:L-histidine biosynthetic process"/>
    <property type="evidence" value="ECO:0007669"/>
    <property type="project" value="UniProtKB-UniRule"/>
</dbReference>
<evidence type="ECO:0000259" key="12">
    <source>
        <dbReference type="Pfam" id="PF04480"/>
    </source>
</evidence>
<gene>
    <name evidence="9" type="primary">hisA</name>
    <name evidence="13" type="ORF">SAE01_26040</name>
</gene>
<keyword evidence="6 9" id="KW-0028">Amino-acid biosynthesis</keyword>
<dbReference type="Gene3D" id="3.20.20.70">
    <property type="entry name" value="Aldolase class I"/>
    <property type="match status" value="1"/>
</dbReference>
<evidence type="ECO:0000256" key="9">
    <source>
        <dbReference type="HAMAP-Rule" id="MF_01014"/>
    </source>
</evidence>
<dbReference type="SUPFAM" id="SSF52980">
    <property type="entry name" value="Restriction endonuclease-like"/>
    <property type="match status" value="1"/>
</dbReference>
<dbReference type="InterPro" id="IPR047216">
    <property type="entry name" value="Endonuclease_DUF559_bact"/>
</dbReference>
<evidence type="ECO:0000256" key="11">
    <source>
        <dbReference type="RuleBase" id="RU003658"/>
    </source>
</evidence>
<name>A0A512BDR3_9BACT</name>
<dbReference type="CDD" id="cd01038">
    <property type="entry name" value="Endonuclease_DUF559"/>
    <property type="match status" value="1"/>
</dbReference>
<evidence type="ECO:0000256" key="6">
    <source>
        <dbReference type="ARBA" id="ARBA00022605"/>
    </source>
</evidence>
<organism evidence="13 14">
    <name type="scientific">Segetibacter aerophilus</name>
    <dbReference type="NCBI Taxonomy" id="670293"/>
    <lineage>
        <taxon>Bacteria</taxon>
        <taxon>Pseudomonadati</taxon>
        <taxon>Bacteroidota</taxon>
        <taxon>Chitinophagia</taxon>
        <taxon>Chitinophagales</taxon>
        <taxon>Chitinophagaceae</taxon>
        <taxon>Segetibacter</taxon>
    </lineage>
</organism>
<protein>
    <recommendedName>
        <fullName evidence="9 11">1-(5-phosphoribosyl)-5-[(5-phosphoribosylamino)methylideneamino] imidazole-4-carboxamide isomerase</fullName>
        <ecNumber evidence="9 11">5.3.1.16</ecNumber>
    </recommendedName>
    <alternativeName>
        <fullName evidence="9">Phosphoribosylformimino-5-aminoimidazole carboxamide ribotide isomerase</fullName>
    </alternativeName>
</protein>
<proteinExistence type="inferred from homology"/>
<evidence type="ECO:0000313" key="14">
    <source>
        <dbReference type="Proteomes" id="UP000321513"/>
    </source>
</evidence>